<dbReference type="GO" id="GO:0007018">
    <property type="term" value="P:microtubule-based movement"/>
    <property type="evidence" value="ECO:0007669"/>
    <property type="project" value="InterPro"/>
</dbReference>
<comment type="caution">
    <text evidence="3">The sequence shown here is derived from an EMBL/GenBank/DDBJ whole genome shotgun (WGS) entry which is preliminary data.</text>
</comment>
<evidence type="ECO:0000259" key="2">
    <source>
        <dbReference type="Pfam" id="PF17852"/>
    </source>
</evidence>
<dbReference type="PANTHER" id="PTHR22878">
    <property type="entry name" value="DYNEIN HEAVY CHAIN 6, AXONEMAL-LIKE-RELATED"/>
    <property type="match status" value="1"/>
</dbReference>
<reference evidence="3 4" key="1">
    <citation type="submission" date="2019-01" db="EMBL/GenBank/DDBJ databases">
        <title>A draft genome assembly of the solar-powered sea slug Elysia chlorotica.</title>
        <authorList>
            <person name="Cai H."/>
            <person name="Li Q."/>
            <person name="Fang X."/>
            <person name="Li J."/>
            <person name="Curtis N.E."/>
            <person name="Altenburger A."/>
            <person name="Shibata T."/>
            <person name="Feng M."/>
            <person name="Maeda T."/>
            <person name="Schwartz J.A."/>
            <person name="Shigenobu S."/>
            <person name="Lundholm N."/>
            <person name="Nishiyama T."/>
            <person name="Yang H."/>
            <person name="Hasebe M."/>
            <person name="Li S."/>
            <person name="Pierce S.K."/>
            <person name="Wang J."/>
        </authorList>
    </citation>
    <scope>NUCLEOTIDE SEQUENCE [LARGE SCALE GENOMIC DNA]</scope>
    <source>
        <strain evidence="3">EC2010</strain>
        <tissue evidence="3">Whole organism of an adult</tissue>
    </source>
</reference>
<organism evidence="3 4">
    <name type="scientific">Elysia chlorotica</name>
    <name type="common">Eastern emerald elysia</name>
    <name type="synonym">Sea slug</name>
    <dbReference type="NCBI Taxonomy" id="188477"/>
    <lineage>
        <taxon>Eukaryota</taxon>
        <taxon>Metazoa</taxon>
        <taxon>Spiralia</taxon>
        <taxon>Lophotrochozoa</taxon>
        <taxon>Mollusca</taxon>
        <taxon>Gastropoda</taxon>
        <taxon>Heterobranchia</taxon>
        <taxon>Euthyneura</taxon>
        <taxon>Panpulmonata</taxon>
        <taxon>Sacoglossa</taxon>
        <taxon>Placobranchoidea</taxon>
        <taxon>Plakobranchidae</taxon>
        <taxon>Elysia</taxon>
    </lineage>
</organism>
<gene>
    <name evidence="3" type="ORF">EGW08_004068</name>
</gene>
<dbReference type="Gene3D" id="3.40.50.300">
    <property type="entry name" value="P-loop containing nucleotide triphosphate hydrolases"/>
    <property type="match status" value="2"/>
</dbReference>
<feature type="region of interest" description="Disordered" evidence="1">
    <location>
        <begin position="112"/>
        <end position="179"/>
    </location>
</feature>
<dbReference type="PANTHER" id="PTHR22878:SF64">
    <property type="entry name" value="DYNEIN AXONEMAL HEAVY CHAIN 14"/>
    <property type="match status" value="1"/>
</dbReference>
<dbReference type="Pfam" id="PF17852">
    <property type="entry name" value="Dynein_AAA_lid"/>
    <property type="match status" value="1"/>
</dbReference>
<keyword evidence="4" id="KW-1185">Reference proteome</keyword>
<evidence type="ECO:0000256" key="1">
    <source>
        <dbReference type="SAM" id="MobiDB-lite"/>
    </source>
</evidence>
<dbReference type="SUPFAM" id="SSF52540">
    <property type="entry name" value="P-loop containing nucleoside triphosphate hydrolases"/>
    <property type="match status" value="1"/>
</dbReference>
<dbReference type="InterPro" id="IPR025662">
    <property type="entry name" value="Sigma_54_int_dom_ATP-bd_1"/>
</dbReference>
<dbReference type="Pfam" id="PF12775">
    <property type="entry name" value="AAA_7"/>
    <property type="match status" value="2"/>
</dbReference>
<dbReference type="PROSITE" id="PS00675">
    <property type="entry name" value="SIGMA54_INTERACT_1"/>
    <property type="match status" value="1"/>
</dbReference>
<dbReference type="EMBL" id="RQTK01000091">
    <property type="protein sequence ID" value="RUS88171.1"/>
    <property type="molecule type" value="Genomic_DNA"/>
</dbReference>
<dbReference type="GO" id="GO:0051959">
    <property type="term" value="F:dynein light intermediate chain binding"/>
    <property type="evidence" value="ECO:0007669"/>
    <property type="project" value="InterPro"/>
</dbReference>
<dbReference type="GO" id="GO:0045505">
    <property type="term" value="F:dynein intermediate chain binding"/>
    <property type="evidence" value="ECO:0007669"/>
    <property type="project" value="InterPro"/>
</dbReference>
<dbReference type="InterPro" id="IPR041466">
    <property type="entry name" value="Dynein_AAA5_ext"/>
</dbReference>
<feature type="domain" description="Dynein heavy chain AAA 5 extension" evidence="2">
    <location>
        <begin position="184"/>
        <end position="281"/>
    </location>
</feature>
<feature type="non-terminal residue" evidence="3">
    <location>
        <position position="490"/>
    </location>
</feature>
<dbReference type="Gene3D" id="1.10.472.130">
    <property type="match status" value="1"/>
</dbReference>
<feature type="compositionally biased region" description="Low complexity" evidence="1">
    <location>
        <begin position="133"/>
        <end position="144"/>
    </location>
</feature>
<dbReference type="AlphaFoldDB" id="A0A433U2X5"/>
<dbReference type="InterPro" id="IPR027417">
    <property type="entry name" value="P-loop_NTPase"/>
</dbReference>
<dbReference type="Proteomes" id="UP000271974">
    <property type="component" value="Unassembled WGS sequence"/>
</dbReference>
<name>A0A433U2X5_ELYCH</name>
<sequence length="490" mass="54373">MRLLFEVDNLSKASPATVSRCAMVYMDPVDLGWKPYVKTWLNKLPREMPESGKAFLMAQFESSIDKGLTFLHKFKEHQAVEAPDLSIVGTLCHILAAYIDFIGSHGGFGNPDEREKEVSLRAASPGPEDRTSSRTSSRTGTGSRASKLKRRQTKKQVKAKEETDLSDRMHDQRSKGSEKKMFFLEKHPTQLTNLLGKLFVFAYTWSIGGVFKRREFMDEDDSSVKRAGASVERIDMNNEFDNFSRELFDVEPPLGVRLPAGNRSIYGYFVDLEGGSFVPWDVLIPNTKSLIEKGAVITIGESLGVASEKKKQELKEAEIIPTVDIVRFSFLASLMLLNKHPVLLAGESGVGKTAIISHMLKQLEKDGGTSIEKNSTILGAVMQYSEKQSSLLENISSLTSFHNDDESKTMDLVLGAKNKTAGVVSTTIQCSAQTTSKRLQAQILLKLIKKSRTSMGAPKGRKVLVFVDDLNMPAPEEFGAQPPLELLRQF</sequence>
<evidence type="ECO:0000313" key="4">
    <source>
        <dbReference type="Proteomes" id="UP000271974"/>
    </source>
</evidence>
<dbReference type="OrthoDB" id="6129994at2759"/>
<dbReference type="STRING" id="188477.A0A433U2X5"/>
<dbReference type="GO" id="GO:0030286">
    <property type="term" value="C:dynein complex"/>
    <property type="evidence" value="ECO:0007669"/>
    <property type="project" value="InterPro"/>
</dbReference>
<evidence type="ECO:0000313" key="3">
    <source>
        <dbReference type="EMBL" id="RUS88171.1"/>
    </source>
</evidence>
<feature type="compositionally biased region" description="Basic and acidic residues" evidence="1">
    <location>
        <begin position="158"/>
        <end position="179"/>
    </location>
</feature>
<protein>
    <recommendedName>
        <fullName evidence="2">Dynein heavy chain AAA 5 extension domain-containing protein</fullName>
    </recommendedName>
</protein>
<accession>A0A433U2X5</accession>
<feature type="compositionally biased region" description="Basic residues" evidence="1">
    <location>
        <begin position="146"/>
        <end position="157"/>
    </location>
</feature>
<proteinExistence type="predicted"/>
<dbReference type="InterPro" id="IPR026983">
    <property type="entry name" value="DHC"/>
</dbReference>